<evidence type="ECO:0000313" key="3">
    <source>
        <dbReference type="Proteomes" id="UP000595841"/>
    </source>
</evidence>
<feature type="domain" description="HTH lacI-type" evidence="1">
    <location>
        <begin position="3"/>
        <end position="39"/>
    </location>
</feature>
<dbReference type="PRINTS" id="PR00036">
    <property type="entry name" value="HTHLACI"/>
</dbReference>
<dbReference type="Gene3D" id="1.10.260.40">
    <property type="entry name" value="lambda repressor-like DNA-binding domains"/>
    <property type="match status" value="1"/>
</dbReference>
<dbReference type="InterPro" id="IPR000843">
    <property type="entry name" value="HTH_LacI"/>
</dbReference>
<dbReference type="GO" id="GO:0003677">
    <property type="term" value="F:DNA binding"/>
    <property type="evidence" value="ECO:0007669"/>
    <property type="project" value="UniProtKB-KW"/>
</dbReference>
<protein>
    <submittedName>
        <fullName evidence="2">LacI family DNA-binding transcriptional regulator</fullName>
    </submittedName>
</protein>
<dbReference type="PROSITE" id="PS50932">
    <property type="entry name" value="HTH_LACI_2"/>
    <property type="match status" value="1"/>
</dbReference>
<evidence type="ECO:0000259" key="1">
    <source>
        <dbReference type="PROSITE" id="PS50932"/>
    </source>
</evidence>
<gene>
    <name evidence="2" type="ORF">JI735_31830</name>
</gene>
<reference evidence="2 3" key="1">
    <citation type="submission" date="2021-01" db="EMBL/GenBank/DDBJ databases">
        <title>Whole genome sequence of Paenibacillus sonchi LMG 24727 for comparative genomics.</title>
        <authorList>
            <person name="Lee G."/>
            <person name="Kim M.-J."/>
            <person name="Lim K."/>
            <person name="Shin J.-H."/>
        </authorList>
    </citation>
    <scope>NUCLEOTIDE SEQUENCE [LARGE SCALE GENOMIC DNA]</scope>
    <source>
        <strain evidence="2 3">LMG 24727</strain>
    </source>
</reference>
<dbReference type="SMART" id="SM00354">
    <property type="entry name" value="HTH_LACI"/>
    <property type="match status" value="1"/>
</dbReference>
<dbReference type="CDD" id="cd01392">
    <property type="entry name" value="HTH_LacI"/>
    <property type="match status" value="1"/>
</dbReference>
<dbReference type="SUPFAM" id="SSF47413">
    <property type="entry name" value="lambda repressor-like DNA-binding domains"/>
    <property type="match status" value="1"/>
</dbReference>
<dbReference type="GO" id="GO:0006355">
    <property type="term" value="P:regulation of DNA-templated transcription"/>
    <property type="evidence" value="ECO:0007669"/>
    <property type="project" value="InterPro"/>
</dbReference>
<sequence length="69" mass="7868">MTVTMKKVARRAGVSISTVSRVLSGHPYVREELSRKVKRNSEEVLHLVTRNAVPQLPAGRHFYAWCLFC</sequence>
<dbReference type="Pfam" id="PF00356">
    <property type="entry name" value="LacI"/>
    <property type="match status" value="1"/>
</dbReference>
<dbReference type="RefSeq" id="WP_039834459.1">
    <property type="nucleotide sequence ID" value="NZ_CP068595.1"/>
</dbReference>
<dbReference type="AlphaFoldDB" id="A0A974PBS9"/>
<accession>A0A974PBS9</accession>
<keyword evidence="2" id="KW-0238">DNA-binding</keyword>
<dbReference type="Proteomes" id="UP000595841">
    <property type="component" value="Chromosome"/>
</dbReference>
<evidence type="ECO:0000313" key="2">
    <source>
        <dbReference type="EMBL" id="QQZ60965.1"/>
    </source>
</evidence>
<proteinExistence type="predicted"/>
<name>A0A974PBS9_9BACL</name>
<dbReference type="InterPro" id="IPR010982">
    <property type="entry name" value="Lambda_DNA-bd_dom_sf"/>
</dbReference>
<keyword evidence="3" id="KW-1185">Reference proteome</keyword>
<dbReference type="EMBL" id="CP068595">
    <property type="protein sequence ID" value="QQZ60965.1"/>
    <property type="molecule type" value="Genomic_DNA"/>
</dbReference>
<organism evidence="2 3">
    <name type="scientific">Paenibacillus sonchi</name>
    <dbReference type="NCBI Taxonomy" id="373687"/>
    <lineage>
        <taxon>Bacteria</taxon>
        <taxon>Bacillati</taxon>
        <taxon>Bacillota</taxon>
        <taxon>Bacilli</taxon>
        <taxon>Bacillales</taxon>
        <taxon>Paenibacillaceae</taxon>
        <taxon>Paenibacillus</taxon>
        <taxon>Paenibacillus sonchi group</taxon>
    </lineage>
</organism>
<dbReference type="KEGG" id="pson:JI735_31830"/>